<dbReference type="EMBL" id="FOMN01000015">
    <property type="protein sequence ID" value="SFD63097.1"/>
    <property type="molecule type" value="Genomic_DNA"/>
</dbReference>
<reference evidence="3" key="1">
    <citation type="submission" date="2016-10" db="EMBL/GenBank/DDBJ databases">
        <authorList>
            <person name="Varghese N."/>
            <person name="Submissions S."/>
        </authorList>
    </citation>
    <scope>NUCLEOTIDE SEQUENCE [LARGE SCALE GENOMIC DNA]</scope>
    <source>
        <strain evidence="3">R-53102</strain>
    </source>
</reference>
<dbReference type="RefSeq" id="WP_090094200.1">
    <property type="nucleotide sequence ID" value="NZ_CBCRVU010000006.1"/>
</dbReference>
<dbReference type="InterPro" id="IPR048101">
    <property type="entry name" value="MobP2"/>
</dbReference>
<dbReference type="NCBIfam" id="NF041498">
    <property type="entry name" value="MobP2"/>
    <property type="match status" value="1"/>
</dbReference>
<feature type="compositionally biased region" description="Basic and acidic residues" evidence="1">
    <location>
        <begin position="253"/>
        <end position="265"/>
    </location>
</feature>
<evidence type="ECO:0000313" key="3">
    <source>
        <dbReference type="Proteomes" id="UP000199599"/>
    </source>
</evidence>
<dbReference type="AlphaFoldDB" id="A0A1I1TWY0"/>
<dbReference type="InterPro" id="IPR041073">
    <property type="entry name" value="MobL"/>
</dbReference>
<evidence type="ECO:0000313" key="2">
    <source>
        <dbReference type="EMBL" id="SFD63097.1"/>
    </source>
</evidence>
<protein>
    <recommendedName>
        <fullName evidence="4">Relaxase</fullName>
    </recommendedName>
</protein>
<organism evidence="2 3">
    <name type="scientific">Lactobacillus bombicola</name>
    <dbReference type="NCBI Taxonomy" id="1505723"/>
    <lineage>
        <taxon>Bacteria</taxon>
        <taxon>Bacillati</taxon>
        <taxon>Bacillota</taxon>
        <taxon>Bacilli</taxon>
        <taxon>Lactobacillales</taxon>
        <taxon>Lactobacillaceae</taxon>
        <taxon>Lactobacillus</taxon>
    </lineage>
</organism>
<sequence length="530" mass="62188">MKKLPAIILTSRFSTPTSHHAYGKYLGYIARKEALEAKEYLSETEKKELAQVDERINSLNEKNNFEFKEQGNSDRQKSAQKILHEKEFYNLNDAEFDKYLGYMIRKEALNKKANEGGLNSEEREELVKVNTAAKKIGEVRSTKEKVLDGVFSSDKDLVQLKDMDYIRKQLNQAQKKGSVLWQDVISFDNEFLKKQKILDAQTGILNEDEIQKATKKMQDVFEKEMDPPLNQMYWVASIHRNTDNVHIHIATVEREPRRQSIERNGQKQPKGRRKQSTIDHMKSSFANELIGTNELTKILSIERQNIRKAVQKNLATNIINEDFQKEINRFMSTLPTSRREWNYNKLNSSQQKSLNKIVDHLLSDNKDFQDWKNNVLKMQETRVALYGKSKRNTKNYASNQMYGKEGIYARNGNALLHDLRELDKKANGNQRHRINLKDKVRPEQYVQSVLNEVQSKAKNYKNNSRKHAKEQNKATNRPKHLPRITKKQLQKIASNQEKVWEKQHVDFKTRKALREYEKMQRAVEHDLDNI</sequence>
<gene>
    <name evidence="2" type="ORF">SAMN04487792_1661</name>
</gene>
<feature type="region of interest" description="Disordered" evidence="1">
    <location>
        <begin position="456"/>
        <end position="483"/>
    </location>
</feature>
<dbReference type="Proteomes" id="UP000199599">
    <property type="component" value="Unassembled WGS sequence"/>
</dbReference>
<evidence type="ECO:0000256" key="1">
    <source>
        <dbReference type="SAM" id="MobiDB-lite"/>
    </source>
</evidence>
<name>A0A1I1TWY0_9LACO</name>
<dbReference type="STRING" id="1505723.SAMN04487792_1661"/>
<accession>A0A1I1TWY0</accession>
<evidence type="ECO:0008006" key="4">
    <source>
        <dbReference type="Google" id="ProtNLM"/>
    </source>
</evidence>
<feature type="region of interest" description="Disordered" evidence="1">
    <location>
        <begin position="253"/>
        <end position="279"/>
    </location>
</feature>
<proteinExistence type="predicted"/>
<dbReference type="Pfam" id="PF18555">
    <property type="entry name" value="MobL"/>
    <property type="match status" value="1"/>
</dbReference>